<sequence length="330" mass="34501">MTAEPIRLPANQPADRFYAGGEHIARFRHSATPADPFTPEDWIASTTSVRGHAPTGLTRLPDGRMLSEAIAQDPVAWLGPEHVARFGPDAMLLVKLLDAGQRLPVHAHPHRDFAARHLGTAHGKAEAWYILSPGVVYLGLREGIDPARLRALVDAQDTSALLALMNRVEVDAHDTVYVPPGTLHAIGGGVLLAEVQEPEDLSILLEWNGFAIDGATEGHLGLGFDLALAAVTTEPLADGALSSVICRGAQDGPALPPASIGYFRLDRIASPRVLPAGFAIVIGLTDGLTLSTRAGATTIDAGATILVPAAAGDLSFDGQGSALVARPPQA</sequence>
<dbReference type="InterPro" id="IPR011051">
    <property type="entry name" value="RmlC_Cupin_sf"/>
</dbReference>
<proteinExistence type="predicted"/>
<evidence type="ECO:0000256" key="1">
    <source>
        <dbReference type="ARBA" id="ARBA00022723"/>
    </source>
</evidence>
<dbReference type="EMBL" id="JBHSMG010000001">
    <property type="protein sequence ID" value="MFC5501916.1"/>
    <property type="molecule type" value="Genomic_DNA"/>
</dbReference>
<dbReference type="GO" id="GO:0016853">
    <property type="term" value="F:isomerase activity"/>
    <property type="evidence" value="ECO:0007669"/>
    <property type="project" value="UniProtKB-KW"/>
</dbReference>
<dbReference type="InterPro" id="IPR014710">
    <property type="entry name" value="RmlC-like_jellyroll"/>
</dbReference>
<keyword evidence="4" id="KW-1185">Reference proteome</keyword>
<accession>A0ABW0NMZ4</accession>
<evidence type="ECO:0000313" key="4">
    <source>
        <dbReference type="Proteomes" id="UP001596039"/>
    </source>
</evidence>
<protein>
    <submittedName>
        <fullName evidence="3">Class I mannose-6-phosphate isomerase</fullName>
    </submittedName>
</protein>
<dbReference type="RefSeq" id="WP_386739577.1">
    <property type="nucleotide sequence ID" value="NZ_JBHSMG010000001.1"/>
</dbReference>
<keyword evidence="3" id="KW-0413">Isomerase</keyword>
<dbReference type="InterPro" id="IPR051804">
    <property type="entry name" value="Carb_Metab_Reg_Kinase/Isom"/>
</dbReference>
<evidence type="ECO:0000313" key="3">
    <source>
        <dbReference type="EMBL" id="MFC5501916.1"/>
    </source>
</evidence>
<dbReference type="Gene3D" id="2.60.120.10">
    <property type="entry name" value="Jelly Rolls"/>
    <property type="match status" value="1"/>
</dbReference>
<organism evidence="3 4">
    <name type="scientific">Lysinimonas soli</name>
    <dbReference type="NCBI Taxonomy" id="1074233"/>
    <lineage>
        <taxon>Bacteria</taxon>
        <taxon>Bacillati</taxon>
        <taxon>Actinomycetota</taxon>
        <taxon>Actinomycetes</taxon>
        <taxon>Micrococcales</taxon>
        <taxon>Microbacteriaceae</taxon>
        <taxon>Lysinimonas</taxon>
    </lineage>
</organism>
<gene>
    <name evidence="3" type="ORF">ACFPJ4_06635</name>
</gene>
<evidence type="ECO:0000256" key="2">
    <source>
        <dbReference type="ARBA" id="ARBA00022833"/>
    </source>
</evidence>
<dbReference type="CDD" id="cd07010">
    <property type="entry name" value="cupin_PMI_type_I_N_bac"/>
    <property type="match status" value="1"/>
</dbReference>
<dbReference type="Proteomes" id="UP001596039">
    <property type="component" value="Unassembled WGS sequence"/>
</dbReference>
<name>A0ABW0NMZ4_9MICO</name>
<keyword evidence="2" id="KW-0862">Zinc</keyword>
<comment type="caution">
    <text evidence="3">The sequence shown here is derived from an EMBL/GenBank/DDBJ whole genome shotgun (WGS) entry which is preliminary data.</text>
</comment>
<dbReference type="PANTHER" id="PTHR42742:SF3">
    <property type="entry name" value="FRUCTOKINASE"/>
    <property type="match status" value="1"/>
</dbReference>
<keyword evidence="1" id="KW-0479">Metal-binding</keyword>
<dbReference type="PANTHER" id="PTHR42742">
    <property type="entry name" value="TRANSCRIPTIONAL REPRESSOR MPRA"/>
    <property type="match status" value="1"/>
</dbReference>
<dbReference type="SUPFAM" id="SSF51182">
    <property type="entry name" value="RmlC-like cupins"/>
    <property type="match status" value="1"/>
</dbReference>
<reference evidence="4" key="1">
    <citation type="journal article" date="2019" name="Int. J. Syst. Evol. Microbiol.">
        <title>The Global Catalogue of Microorganisms (GCM) 10K type strain sequencing project: providing services to taxonomists for standard genome sequencing and annotation.</title>
        <authorList>
            <consortium name="The Broad Institute Genomics Platform"/>
            <consortium name="The Broad Institute Genome Sequencing Center for Infectious Disease"/>
            <person name="Wu L."/>
            <person name="Ma J."/>
        </authorList>
    </citation>
    <scope>NUCLEOTIDE SEQUENCE [LARGE SCALE GENOMIC DNA]</scope>
    <source>
        <strain evidence="4">CGMCC 4.6997</strain>
    </source>
</reference>